<sequence length="75" mass="8563">MLAHKHCTIDDDLNQYQDLEHCQPAQKEAVQAITELFAVSENKLEHLINGIEQEMKRGLTQQGENDLKMIPSFIA</sequence>
<comment type="caution">
    <text evidence="2">The sequence shown here is derived from an EMBL/GenBank/DDBJ whole genome shotgun (WGS) entry which is preliminary data.</text>
</comment>
<reference evidence="2 3" key="1">
    <citation type="journal article" date="2018" name="G3 (Bethesda)">
        <title>Phylogenetic and Phylogenomic Definition of Rhizopus Species.</title>
        <authorList>
            <person name="Gryganskyi A.P."/>
            <person name="Golan J."/>
            <person name="Dolatabadi S."/>
            <person name="Mondo S."/>
            <person name="Robb S."/>
            <person name="Idnurm A."/>
            <person name="Muszewska A."/>
            <person name="Steczkiewicz K."/>
            <person name="Masonjones S."/>
            <person name="Liao H.L."/>
            <person name="Gajdeczka M.T."/>
            <person name="Anike F."/>
            <person name="Vuek A."/>
            <person name="Anishchenko I.M."/>
            <person name="Voigt K."/>
            <person name="de Hoog G.S."/>
            <person name="Smith M.E."/>
            <person name="Heitman J."/>
            <person name="Vilgalys R."/>
            <person name="Stajich J.E."/>
        </authorList>
    </citation>
    <scope>NUCLEOTIDE SEQUENCE [LARGE SCALE GENOMIC DNA]</scope>
    <source>
        <strain evidence="2 3">LSU 92-RS-03</strain>
    </source>
</reference>
<dbReference type="Pfam" id="PF00349">
    <property type="entry name" value="Hexokinase_1"/>
    <property type="match status" value="1"/>
</dbReference>
<protein>
    <recommendedName>
        <fullName evidence="1">Hexokinase N-terminal domain-containing protein</fullName>
    </recommendedName>
</protein>
<accession>A0A367JFJ9</accession>
<keyword evidence="3" id="KW-1185">Reference proteome</keyword>
<dbReference type="AlphaFoldDB" id="A0A367JFJ9"/>
<gene>
    <name evidence="2" type="ORF">CU098_002293</name>
</gene>
<dbReference type="Proteomes" id="UP000253551">
    <property type="component" value="Unassembled WGS sequence"/>
</dbReference>
<evidence type="ECO:0000313" key="3">
    <source>
        <dbReference type="Proteomes" id="UP000253551"/>
    </source>
</evidence>
<dbReference type="GO" id="GO:0005975">
    <property type="term" value="P:carbohydrate metabolic process"/>
    <property type="evidence" value="ECO:0007669"/>
    <property type="project" value="InterPro"/>
</dbReference>
<proteinExistence type="predicted"/>
<name>A0A367JFJ9_RHIST</name>
<feature type="domain" description="Hexokinase N-terminal" evidence="1">
    <location>
        <begin position="30"/>
        <end position="74"/>
    </location>
</feature>
<evidence type="ECO:0000313" key="2">
    <source>
        <dbReference type="EMBL" id="RCH88655.1"/>
    </source>
</evidence>
<evidence type="ECO:0000259" key="1">
    <source>
        <dbReference type="Pfam" id="PF00349"/>
    </source>
</evidence>
<organism evidence="2 3">
    <name type="scientific">Rhizopus stolonifer</name>
    <name type="common">Rhizopus nigricans</name>
    <dbReference type="NCBI Taxonomy" id="4846"/>
    <lineage>
        <taxon>Eukaryota</taxon>
        <taxon>Fungi</taxon>
        <taxon>Fungi incertae sedis</taxon>
        <taxon>Mucoromycota</taxon>
        <taxon>Mucoromycotina</taxon>
        <taxon>Mucoromycetes</taxon>
        <taxon>Mucorales</taxon>
        <taxon>Mucorineae</taxon>
        <taxon>Rhizopodaceae</taxon>
        <taxon>Rhizopus</taxon>
    </lineage>
</organism>
<dbReference type="Gene3D" id="1.10.287.1250">
    <property type="match status" value="1"/>
</dbReference>
<dbReference type="GO" id="GO:0005524">
    <property type="term" value="F:ATP binding"/>
    <property type="evidence" value="ECO:0007669"/>
    <property type="project" value="InterPro"/>
</dbReference>
<dbReference type="GO" id="GO:0016773">
    <property type="term" value="F:phosphotransferase activity, alcohol group as acceptor"/>
    <property type="evidence" value="ECO:0007669"/>
    <property type="project" value="InterPro"/>
</dbReference>
<feature type="non-terminal residue" evidence="2">
    <location>
        <position position="75"/>
    </location>
</feature>
<dbReference type="InterPro" id="IPR022672">
    <property type="entry name" value="Hexokinase_N"/>
</dbReference>
<dbReference type="EMBL" id="PJQM01003481">
    <property type="protein sequence ID" value="RCH88655.1"/>
    <property type="molecule type" value="Genomic_DNA"/>
</dbReference>